<dbReference type="InterPro" id="IPR009270">
    <property type="entry name" value="DUF927"/>
</dbReference>
<dbReference type="Pfam" id="PF06048">
    <property type="entry name" value="DUF927"/>
    <property type="match status" value="1"/>
</dbReference>
<feature type="domain" description="DUF927" evidence="1">
    <location>
        <begin position="30"/>
        <end position="310"/>
    </location>
</feature>
<dbReference type="RefSeq" id="WP_058479863.1">
    <property type="nucleotide sequence ID" value="NZ_CAAAIQ010000036.1"/>
</dbReference>
<protein>
    <submittedName>
        <fullName evidence="2">Inner membrane protein</fullName>
    </submittedName>
</protein>
<keyword evidence="3" id="KW-1185">Reference proteome</keyword>
<dbReference type="AlphaFoldDB" id="A0A0W1AIZ6"/>
<comment type="caution">
    <text evidence="2">The sequence shown here is derived from an EMBL/GenBank/DDBJ whole genome shotgun (WGS) entry which is preliminary data.</text>
</comment>
<gene>
    <name evidence="2" type="ORF">Lwal_1052</name>
</gene>
<name>A0A0W1AIZ6_9GAMM</name>
<organism evidence="2 3">
    <name type="scientific">Legionella waltersii</name>
    <dbReference type="NCBI Taxonomy" id="66969"/>
    <lineage>
        <taxon>Bacteria</taxon>
        <taxon>Pseudomonadati</taxon>
        <taxon>Pseudomonadota</taxon>
        <taxon>Gammaproteobacteria</taxon>
        <taxon>Legionellales</taxon>
        <taxon>Legionellaceae</taxon>
        <taxon>Legionella</taxon>
    </lineage>
</organism>
<dbReference type="OrthoDB" id="784829at2"/>
<reference evidence="2 3" key="1">
    <citation type="submission" date="2015-11" db="EMBL/GenBank/DDBJ databases">
        <title>Genomic analysis of 38 Legionella species identifies large and diverse effector repertoires.</title>
        <authorList>
            <person name="Burstein D."/>
            <person name="Amaro F."/>
            <person name="Zusman T."/>
            <person name="Lifshitz Z."/>
            <person name="Cohen O."/>
            <person name="Gilbert J.A."/>
            <person name="Pupko T."/>
            <person name="Shuman H.A."/>
            <person name="Segal G."/>
        </authorList>
    </citation>
    <scope>NUCLEOTIDE SEQUENCE [LARGE SCALE GENOMIC DNA]</scope>
    <source>
        <strain evidence="2 3">ATCC 51914</strain>
    </source>
</reference>
<evidence type="ECO:0000259" key="1">
    <source>
        <dbReference type="Pfam" id="PF06048"/>
    </source>
</evidence>
<sequence>MSNQNVIKTNVKPFPLNHQTAFCDYAGGRFKVSDKGLFFLGKDKDGIDLPPRWICSPLYVIAKTRDAKSGEWGRLLEWQDDDGFKHQWAMPIALVQGDTSEIRRELASLGLAISPNRIARDLLASYLQVFPVEERARCVDRLGWHGGVFVTSSESIGEQSEIVVFQNPHALTPSFSQVGSVADWRNTIGRLASKNSRLIFAISSAFAPSLASLIGEDSGGFHFRGASSCGKTTALKLAASVWGDPSSYTRLWRATSNGLEGLAAMHNDGLLILDELSQIDPKEVGEAAYLLANGQGKTRASKNGTARASASWRLFFLSAGEESLSALMAKAEQKVNAGQEIRLADIEADAGSSMGIFECLHEYINPSSLALALKEFTTSYHGTVGLEWLKAIVKDQAQLPKAITESVQTFVNKCTTPSMTGQAMRVARRFGLVAIAGELATHYGLTGWLAGDTSKAVSVCFKAWLDSFGATGNREDRAILSQVKAFFEAHGASRFDDIKYPNNERIHNRAGFYRDSENEDREYLVLSEVFKNEICKGFDFKTVINVLSKEGWLVPGNDGKNSQKPRIRGIGMPRCYVFTGKIWEYEEVF</sequence>
<accession>A0A0W1AIZ6</accession>
<dbReference type="EMBL" id="LNZB01000026">
    <property type="protein sequence ID" value="KTD81343.1"/>
    <property type="molecule type" value="Genomic_DNA"/>
</dbReference>
<dbReference type="Proteomes" id="UP000054729">
    <property type="component" value="Unassembled WGS sequence"/>
</dbReference>
<proteinExistence type="predicted"/>
<evidence type="ECO:0000313" key="3">
    <source>
        <dbReference type="Proteomes" id="UP000054729"/>
    </source>
</evidence>
<dbReference type="PATRIC" id="fig|66969.6.peg.1154"/>
<evidence type="ECO:0000313" key="2">
    <source>
        <dbReference type="EMBL" id="KTD81343.1"/>
    </source>
</evidence>
<dbReference type="STRING" id="66969.Lwal_1052"/>